<sequence length="435" mass="49963">MADTRRVNSTYSLEVDIMMLEYTLYKAIEAHLQLFQEIDTFSTLVNKNSDISAAFQASPASTLTETYDTLILLFKHNHPHESQKPSTQFDTRILQFLTLLRIWLLRRIDKHNGLCPSVSPEMQHNLLSAQIINQTYRRLWRHYRAVPMSPLDQLPVDPWSLRTNPELVDFADHVVPCFMEISEEFASAFQGLSEKWMYLAAHLLTQSAIEILASTSEIQAPESCVDTKTGNTQQALESCFAWGHVERRRFTEHSTIIVPPQLQCNLIFRNLSADTQHELLQVATQKTDFEDRIWEMFFYQGSKSTPSTSISGEDAIASATKINMSNGSPQSSGELKSWTKIRQDALEDVLLTYTNMLEAGENHRERPLRILRDQYPINRLLRELIDFVSKHWIALHSRNWNGKPVLVQIEEGGLDGMSEEEFERFKERAGITGMP</sequence>
<protein>
    <submittedName>
        <fullName evidence="1">Uncharacterized protein</fullName>
    </submittedName>
</protein>
<keyword evidence="2" id="KW-1185">Reference proteome</keyword>
<gene>
    <name evidence="1" type="ORF">H2198_000898</name>
</gene>
<dbReference type="Proteomes" id="UP001172386">
    <property type="component" value="Unassembled WGS sequence"/>
</dbReference>
<reference evidence="1" key="1">
    <citation type="submission" date="2022-10" db="EMBL/GenBank/DDBJ databases">
        <title>Culturing micro-colonial fungi from biological soil crusts in the Mojave desert and describing Neophaeococcomyces mojavensis, and introducing the new genera and species Taxawa tesnikishii.</title>
        <authorList>
            <person name="Kurbessoian T."/>
            <person name="Stajich J.E."/>
        </authorList>
    </citation>
    <scope>NUCLEOTIDE SEQUENCE</scope>
    <source>
        <strain evidence="1">JES_112</strain>
    </source>
</reference>
<organism evidence="1 2">
    <name type="scientific">Neophaeococcomyces mojaviensis</name>
    <dbReference type="NCBI Taxonomy" id="3383035"/>
    <lineage>
        <taxon>Eukaryota</taxon>
        <taxon>Fungi</taxon>
        <taxon>Dikarya</taxon>
        <taxon>Ascomycota</taxon>
        <taxon>Pezizomycotina</taxon>
        <taxon>Eurotiomycetes</taxon>
        <taxon>Chaetothyriomycetidae</taxon>
        <taxon>Chaetothyriales</taxon>
        <taxon>Chaetothyriales incertae sedis</taxon>
        <taxon>Neophaeococcomyces</taxon>
    </lineage>
</organism>
<comment type="caution">
    <text evidence="1">The sequence shown here is derived from an EMBL/GenBank/DDBJ whole genome shotgun (WGS) entry which is preliminary data.</text>
</comment>
<accession>A0ACC3AJ96</accession>
<evidence type="ECO:0000313" key="2">
    <source>
        <dbReference type="Proteomes" id="UP001172386"/>
    </source>
</evidence>
<name>A0ACC3AJ96_9EURO</name>
<dbReference type="EMBL" id="JAPDRQ010000009">
    <property type="protein sequence ID" value="KAJ9663381.1"/>
    <property type="molecule type" value="Genomic_DNA"/>
</dbReference>
<proteinExistence type="predicted"/>
<evidence type="ECO:0000313" key="1">
    <source>
        <dbReference type="EMBL" id="KAJ9663381.1"/>
    </source>
</evidence>